<dbReference type="SUPFAM" id="SSF46955">
    <property type="entry name" value="Putative DNA-binding domain"/>
    <property type="match status" value="1"/>
</dbReference>
<evidence type="ECO:0000256" key="1">
    <source>
        <dbReference type="SAM" id="MobiDB-lite"/>
    </source>
</evidence>
<keyword evidence="3" id="KW-0238">DNA-binding</keyword>
<dbReference type="AlphaFoldDB" id="A0A377H6Q1"/>
<dbReference type="EMBL" id="UGGZ01000001">
    <property type="protein sequence ID" value="STO38139.1"/>
    <property type="molecule type" value="Genomic_DNA"/>
</dbReference>
<sequence>MRNKKEWFSANELAGVTGLPSSPQGVNKRARTQDWKKRNKAGVQGGAVEYHYSSLPEETQRVLGFSPHLKIVSDNTPANLINAGIDVKTLTDSIETLEEALKITNRTMLPRKKAELIIAIYDLLIAKKQGKEVVLNLIKSIA</sequence>
<reference evidence="3 4" key="1">
    <citation type="submission" date="2018-06" db="EMBL/GenBank/DDBJ databases">
        <authorList>
            <consortium name="Pathogen Informatics"/>
            <person name="Doyle S."/>
        </authorList>
    </citation>
    <scope>NUCLEOTIDE SEQUENCE [LARGE SCALE GENOMIC DNA]</scope>
    <source>
        <strain evidence="3 4">NCTC11413</strain>
    </source>
</reference>
<dbReference type="RefSeq" id="WP_018346189.1">
    <property type="nucleotide sequence ID" value="NZ_JPXR01000020.1"/>
</dbReference>
<dbReference type="GeneID" id="77264814"/>
<dbReference type="Proteomes" id="UP000254232">
    <property type="component" value="Unassembled WGS sequence"/>
</dbReference>
<dbReference type="Gene3D" id="1.10.10.10">
    <property type="entry name" value="Winged helix-like DNA-binding domain superfamily/Winged helix DNA-binding domain"/>
    <property type="match status" value="1"/>
</dbReference>
<dbReference type="InterPro" id="IPR003314">
    <property type="entry name" value="Mu-type_HTH"/>
</dbReference>
<evidence type="ECO:0000259" key="2">
    <source>
        <dbReference type="PROSITE" id="PS51702"/>
    </source>
</evidence>
<evidence type="ECO:0000313" key="3">
    <source>
        <dbReference type="EMBL" id="STO38139.1"/>
    </source>
</evidence>
<dbReference type="Pfam" id="PF02316">
    <property type="entry name" value="HTH_Tnp_Mu_1"/>
    <property type="match status" value="1"/>
</dbReference>
<organism evidence="3 4">
    <name type="scientific">Gallibacterium anatis</name>
    <dbReference type="NCBI Taxonomy" id="750"/>
    <lineage>
        <taxon>Bacteria</taxon>
        <taxon>Pseudomonadati</taxon>
        <taxon>Pseudomonadota</taxon>
        <taxon>Gammaproteobacteria</taxon>
        <taxon>Pasteurellales</taxon>
        <taxon>Pasteurellaceae</taxon>
        <taxon>Gallibacterium</taxon>
    </lineage>
</organism>
<evidence type="ECO:0000313" key="4">
    <source>
        <dbReference type="Proteomes" id="UP000254232"/>
    </source>
</evidence>
<dbReference type="InterPro" id="IPR009061">
    <property type="entry name" value="DNA-bd_dom_put_sf"/>
</dbReference>
<feature type="domain" description="HTH Mu-type" evidence="2">
    <location>
        <begin position="4"/>
        <end position="71"/>
    </location>
</feature>
<feature type="region of interest" description="Disordered" evidence="1">
    <location>
        <begin position="15"/>
        <end position="38"/>
    </location>
</feature>
<accession>A0A377H6Q1</accession>
<dbReference type="InterPro" id="IPR036388">
    <property type="entry name" value="WH-like_DNA-bd_sf"/>
</dbReference>
<protein>
    <submittedName>
        <fullName evidence="3">Mu DNA-binding domain</fullName>
    </submittedName>
</protein>
<gene>
    <name evidence="3" type="ORF">NCTC11413_01264</name>
</gene>
<dbReference type="PROSITE" id="PS51702">
    <property type="entry name" value="HTH_MU"/>
    <property type="match status" value="1"/>
</dbReference>
<proteinExistence type="predicted"/>
<name>A0A377H6Q1_9PAST</name>
<dbReference type="GO" id="GO:0003677">
    <property type="term" value="F:DNA binding"/>
    <property type="evidence" value="ECO:0007669"/>
    <property type="project" value="UniProtKB-KW"/>
</dbReference>